<feature type="domain" description="Transposase IS204/IS1001/IS1096/IS1165 DDE" evidence="1">
    <location>
        <begin position="132"/>
        <end position="218"/>
    </location>
</feature>
<accession>A0A964E1B8</accession>
<dbReference type="PANTHER" id="PTHR33498:SF1">
    <property type="entry name" value="TRANSPOSASE FOR INSERTION SEQUENCE ELEMENT IS1557"/>
    <property type="match status" value="1"/>
</dbReference>
<dbReference type="InterPro" id="IPR002560">
    <property type="entry name" value="Transposase_DDE"/>
</dbReference>
<dbReference type="Pfam" id="PF14690">
    <property type="entry name" value="Zn_ribbon_ISL3"/>
    <property type="match status" value="1"/>
</dbReference>
<gene>
    <name evidence="3" type="ORF">ASILVAE211_22970</name>
</gene>
<dbReference type="PANTHER" id="PTHR33498">
    <property type="entry name" value="TRANSPOSASE FOR INSERTION SEQUENCE ELEMENT IS1557"/>
    <property type="match status" value="1"/>
</dbReference>
<keyword evidence="4" id="KW-1185">Reference proteome</keyword>
<dbReference type="InterPro" id="IPR047951">
    <property type="entry name" value="Transpos_ISL3"/>
</dbReference>
<comment type="caution">
    <text evidence="3">The sequence shown here is derived from an EMBL/GenBank/DDBJ whole genome shotgun (WGS) entry which is preliminary data.</text>
</comment>
<dbReference type="AlphaFoldDB" id="A0A964E1B8"/>
<name>A0A964E1B8_9PROT</name>
<dbReference type="Pfam" id="PF01610">
    <property type="entry name" value="DDE_Tnp_ISL3"/>
    <property type="match status" value="1"/>
</dbReference>
<dbReference type="EMBL" id="JAESVB010000023">
    <property type="protein sequence ID" value="MCB8878069.1"/>
    <property type="molecule type" value="Genomic_DNA"/>
</dbReference>
<proteinExistence type="predicted"/>
<dbReference type="InterPro" id="IPR029261">
    <property type="entry name" value="Transposase_Znf"/>
</dbReference>
<feature type="domain" description="Transposase IS204/IS1001/IS1096/IS1165 zinc-finger" evidence="2">
    <location>
        <begin position="11"/>
        <end position="54"/>
    </location>
</feature>
<evidence type="ECO:0000259" key="2">
    <source>
        <dbReference type="Pfam" id="PF14690"/>
    </source>
</evidence>
<dbReference type="NCBIfam" id="NF033550">
    <property type="entry name" value="transpos_ISL3"/>
    <property type="match status" value="1"/>
</dbReference>
<reference evidence="3" key="1">
    <citation type="journal article" date="2021" name="Microorganisms">
        <title>Acidisoma silvae sp. nov. and Acidisomacellulosilytica sp. nov., Two Acidophilic Bacteria Isolated from Decaying Wood, Hydrolyzing Cellulose and Producing Poly-3-hydroxybutyrate.</title>
        <authorList>
            <person name="Mieszkin S."/>
            <person name="Pouder E."/>
            <person name="Uroz S."/>
            <person name="Simon-Colin C."/>
            <person name="Alain K."/>
        </authorList>
    </citation>
    <scope>NUCLEOTIDE SEQUENCE</scope>
    <source>
        <strain evidence="3">HW T2.11</strain>
    </source>
</reference>
<evidence type="ECO:0000259" key="1">
    <source>
        <dbReference type="Pfam" id="PF01610"/>
    </source>
</evidence>
<evidence type="ECO:0000313" key="3">
    <source>
        <dbReference type="EMBL" id="MCB8878069.1"/>
    </source>
</evidence>
<protein>
    <submittedName>
        <fullName evidence="3">ISL3 family transposase</fullName>
    </submittedName>
</protein>
<evidence type="ECO:0000313" key="4">
    <source>
        <dbReference type="Proteomes" id="UP000708298"/>
    </source>
</evidence>
<dbReference type="Proteomes" id="UP000708298">
    <property type="component" value="Unassembled WGS sequence"/>
</dbReference>
<sequence>MIEVESRARSACCPDYGNPSQQVHSRYRRSLSDLPWQGRPTILAVSARRFRCSHTACARRTFAEPLDDAAARRGRHTSRLVDLQRYIAFALGGSAGARMADRISCPVSADTLGRRIACPRPAIGDHGPPRVLGVDDWAWRRGRRYGTILVDLEQNKVVDLLPDRHSETLACWLRDNPGVEVVARDRAGAYADGIRQGAPSAIQVSDRLHILRNLSDAFLALIDRHSGVLSASLPNFIRALNLMI</sequence>
<organism evidence="3 4">
    <name type="scientific">Acidisoma silvae</name>
    <dbReference type="NCBI Taxonomy" id="2802396"/>
    <lineage>
        <taxon>Bacteria</taxon>
        <taxon>Pseudomonadati</taxon>
        <taxon>Pseudomonadota</taxon>
        <taxon>Alphaproteobacteria</taxon>
        <taxon>Acetobacterales</taxon>
        <taxon>Acidocellaceae</taxon>
        <taxon>Acidisoma</taxon>
    </lineage>
</organism>
<reference evidence="3" key="2">
    <citation type="submission" date="2021-01" db="EMBL/GenBank/DDBJ databases">
        <authorList>
            <person name="Mieszkin S."/>
            <person name="Pouder E."/>
            <person name="Alain K."/>
        </authorList>
    </citation>
    <scope>NUCLEOTIDE SEQUENCE</scope>
    <source>
        <strain evidence="3">HW T2.11</strain>
    </source>
</reference>